<comment type="caution">
    <text evidence="2">The sequence shown here is derived from an EMBL/GenBank/DDBJ whole genome shotgun (WGS) entry which is preliminary data.</text>
</comment>
<dbReference type="EMBL" id="JACBJI010000006">
    <property type="protein sequence ID" value="NYA71912.1"/>
    <property type="molecule type" value="Genomic_DNA"/>
</dbReference>
<proteinExistence type="predicted"/>
<evidence type="ECO:0000313" key="3">
    <source>
        <dbReference type="Proteomes" id="UP000535020"/>
    </source>
</evidence>
<gene>
    <name evidence="2" type="ORF">HZF10_13365</name>
</gene>
<reference evidence="2 3" key="1">
    <citation type="submission" date="2020-07" db="EMBL/GenBank/DDBJ databases">
        <authorList>
            <person name="Sun Q."/>
        </authorList>
    </citation>
    <scope>NUCLEOTIDE SEQUENCE [LARGE SCALE GENOMIC DNA]</scope>
    <source>
        <strain evidence="2 3">MAH-1</strain>
    </source>
</reference>
<name>A0A7Y9C804_9FLAO</name>
<dbReference type="RefSeq" id="WP_176006724.1">
    <property type="nucleotide sequence ID" value="NZ_JABWMI010000015.1"/>
</dbReference>
<protein>
    <recommendedName>
        <fullName evidence="1">DUF6965 domain-containing protein</fullName>
    </recommendedName>
</protein>
<accession>A0A7Y9C804</accession>
<organism evidence="2 3">
    <name type="scientific">Flavobacterium agri</name>
    <dbReference type="NCBI Taxonomy" id="2743471"/>
    <lineage>
        <taxon>Bacteria</taxon>
        <taxon>Pseudomonadati</taxon>
        <taxon>Bacteroidota</taxon>
        <taxon>Flavobacteriia</taxon>
        <taxon>Flavobacteriales</taxon>
        <taxon>Flavobacteriaceae</taxon>
        <taxon>Flavobacterium</taxon>
    </lineage>
</organism>
<feature type="domain" description="DUF6965" evidence="1">
    <location>
        <begin position="1"/>
        <end position="61"/>
    </location>
</feature>
<dbReference type="InterPro" id="IPR054238">
    <property type="entry name" value="DUF6965"/>
</dbReference>
<evidence type="ECO:0000259" key="1">
    <source>
        <dbReference type="Pfam" id="PF22292"/>
    </source>
</evidence>
<dbReference type="Pfam" id="PF22292">
    <property type="entry name" value="DUF6965"/>
    <property type="match status" value="1"/>
</dbReference>
<dbReference type="Proteomes" id="UP000535020">
    <property type="component" value="Unassembled WGS sequence"/>
</dbReference>
<sequence length="67" mass="8101">MDPEEIKLYFEKNPPPPSLDWKPWARIGDTQKFLNSCYKEISNFKGNIENCPGYWRLKEFYLDMIVR</sequence>
<keyword evidence="3" id="KW-1185">Reference proteome</keyword>
<dbReference type="AlphaFoldDB" id="A0A7Y9C804"/>
<evidence type="ECO:0000313" key="2">
    <source>
        <dbReference type="EMBL" id="NYA71912.1"/>
    </source>
</evidence>